<dbReference type="Gene3D" id="3.40.50.720">
    <property type="entry name" value="NAD(P)-binding Rossmann-like Domain"/>
    <property type="match status" value="1"/>
</dbReference>
<dbReference type="OrthoDB" id="258549at2"/>
<accession>A0A286U4H7</accession>
<feature type="domain" description="NAD(P)-binding" evidence="1">
    <location>
        <begin position="9"/>
        <end position="306"/>
    </location>
</feature>
<organism evidence="2 3">
    <name type="scientific">Candidatus Scalindua japonica</name>
    <dbReference type="NCBI Taxonomy" id="1284222"/>
    <lineage>
        <taxon>Bacteria</taxon>
        <taxon>Pseudomonadati</taxon>
        <taxon>Planctomycetota</taxon>
        <taxon>Candidatus Brocadiia</taxon>
        <taxon>Candidatus Brocadiales</taxon>
        <taxon>Candidatus Scalinduaceae</taxon>
        <taxon>Candidatus Scalindua</taxon>
    </lineage>
</organism>
<keyword evidence="3" id="KW-1185">Reference proteome</keyword>
<dbReference type="RefSeq" id="WP_096896402.1">
    <property type="nucleotide sequence ID" value="NZ_BAOS01000046.1"/>
</dbReference>
<evidence type="ECO:0000313" key="2">
    <source>
        <dbReference type="EMBL" id="GAX63004.1"/>
    </source>
</evidence>
<reference evidence="3" key="1">
    <citation type="journal article" date="2017" name="Environ. Microbiol. Rep.">
        <title>Genetic Diversity of Marine Anaerobic Ammonium-Oxidizing Bacteria as Revealed by Genomic and Proteomic Analyses of 'Candidatus Scalindua japonica'.</title>
        <authorList>
            <person name="Oshiki M."/>
            <person name="Mizuto K."/>
            <person name="Kimura Z."/>
            <person name="Kindaichi T."/>
            <person name="Satoh H."/>
            <person name="Okabe S."/>
        </authorList>
    </citation>
    <scope>NUCLEOTIDE SEQUENCE [LARGE SCALE GENOMIC DNA]</scope>
    <source>
        <strain evidence="3">husup-a2</strain>
    </source>
</reference>
<evidence type="ECO:0000313" key="3">
    <source>
        <dbReference type="Proteomes" id="UP000218542"/>
    </source>
</evidence>
<evidence type="ECO:0000259" key="1">
    <source>
        <dbReference type="Pfam" id="PF16363"/>
    </source>
</evidence>
<dbReference type="Proteomes" id="UP000218542">
    <property type="component" value="Unassembled WGS sequence"/>
</dbReference>
<dbReference type="InterPro" id="IPR036291">
    <property type="entry name" value="NAD(P)-bd_dom_sf"/>
</dbReference>
<dbReference type="Pfam" id="PF16363">
    <property type="entry name" value="GDP_Man_Dehyd"/>
    <property type="match status" value="1"/>
</dbReference>
<dbReference type="PANTHER" id="PTHR43000">
    <property type="entry name" value="DTDP-D-GLUCOSE 4,6-DEHYDRATASE-RELATED"/>
    <property type="match status" value="1"/>
</dbReference>
<dbReference type="EMBL" id="BAOS01000046">
    <property type="protein sequence ID" value="GAX63004.1"/>
    <property type="molecule type" value="Genomic_DNA"/>
</dbReference>
<proteinExistence type="predicted"/>
<dbReference type="Gene3D" id="3.90.25.10">
    <property type="entry name" value="UDP-galactose 4-epimerase, domain 1"/>
    <property type="match status" value="1"/>
</dbReference>
<gene>
    <name evidence="2" type="ORF">SCALIN_C46_0008</name>
</gene>
<dbReference type="InterPro" id="IPR016040">
    <property type="entry name" value="NAD(P)-bd_dom"/>
</dbReference>
<protein>
    <submittedName>
        <fullName evidence="2">dTDP-D-glucose 4,6-dehydratase</fullName>
    </submittedName>
</protein>
<dbReference type="SUPFAM" id="SSF51735">
    <property type="entry name" value="NAD(P)-binding Rossmann-fold domains"/>
    <property type="match status" value="1"/>
</dbReference>
<sequence length="318" mass="36484">MMSKKVVAVTGCLGFIGSHFTRACLHRGWNVWGIDKITYAAHEHCLQEFKRSDLFKFTQADICTMTHLYDIDVVVNFAAETHVDNSIMDARHFVQTNVCGVENLLELIRSKRNYEMPLLVHISTDEVYGDIAEGLHSETDILTPSNPYSASKAAADLLILGWHRTHDIPYNIIRPTNNYGLDQYPEKLIPKAVKYLTLGKPIPVHGDGSCRRNWLHAQDTTQGIMTVIDKGECNTVYNLSGNCELPNKEVIQKIINYYFGEEPSDPEKYTKTNYVRIGEDIRYSLDDSKLRKLGFKPEQDFDEQLKALVKYYKDHFIW</sequence>
<name>A0A286U4H7_9BACT</name>
<dbReference type="AlphaFoldDB" id="A0A286U4H7"/>
<comment type="caution">
    <text evidence="2">The sequence shown here is derived from an EMBL/GenBank/DDBJ whole genome shotgun (WGS) entry which is preliminary data.</text>
</comment>